<evidence type="ECO:0000256" key="1">
    <source>
        <dbReference type="SAM" id="Phobius"/>
    </source>
</evidence>
<gene>
    <name evidence="2" type="ORF">KQX54_021712</name>
</gene>
<keyword evidence="1" id="KW-1133">Transmembrane helix</keyword>
<keyword evidence="3" id="KW-1185">Reference proteome</keyword>
<reference evidence="2 3" key="1">
    <citation type="journal article" date="2021" name="J. Hered.">
        <title>A chromosome-level genome assembly of the parasitoid wasp, Cotesia glomerata (Hymenoptera: Braconidae).</title>
        <authorList>
            <person name="Pinto B.J."/>
            <person name="Weis J.J."/>
            <person name="Gamble T."/>
            <person name="Ode P.J."/>
            <person name="Paul R."/>
            <person name="Zaspel J.M."/>
        </authorList>
    </citation>
    <scope>NUCLEOTIDE SEQUENCE [LARGE SCALE GENOMIC DNA]</scope>
    <source>
        <strain evidence="2">CgM1</strain>
    </source>
</reference>
<keyword evidence="1" id="KW-0812">Transmembrane</keyword>
<proteinExistence type="predicted"/>
<evidence type="ECO:0000313" key="2">
    <source>
        <dbReference type="EMBL" id="KAH0569006.1"/>
    </source>
</evidence>
<organism evidence="2 3">
    <name type="scientific">Cotesia glomerata</name>
    <name type="common">Lepidopteran parasitic wasp</name>
    <name type="synonym">Apanteles glomeratus</name>
    <dbReference type="NCBI Taxonomy" id="32391"/>
    <lineage>
        <taxon>Eukaryota</taxon>
        <taxon>Metazoa</taxon>
        <taxon>Ecdysozoa</taxon>
        <taxon>Arthropoda</taxon>
        <taxon>Hexapoda</taxon>
        <taxon>Insecta</taxon>
        <taxon>Pterygota</taxon>
        <taxon>Neoptera</taxon>
        <taxon>Endopterygota</taxon>
        <taxon>Hymenoptera</taxon>
        <taxon>Apocrita</taxon>
        <taxon>Ichneumonoidea</taxon>
        <taxon>Braconidae</taxon>
        <taxon>Microgastrinae</taxon>
        <taxon>Cotesia</taxon>
    </lineage>
</organism>
<accession>A0AAV7J932</accession>
<comment type="caution">
    <text evidence="2">The sequence shown here is derived from an EMBL/GenBank/DDBJ whole genome shotgun (WGS) entry which is preliminary data.</text>
</comment>
<keyword evidence="1" id="KW-0472">Membrane</keyword>
<feature type="transmembrane region" description="Helical" evidence="1">
    <location>
        <begin position="21"/>
        <end position="45"/>
    </location>
</feature>
<sequence length="234" mass="26231">MYGPRGSSIRVKETGHCVPSLVTVCASILLTWFYLYSVSICPWPVGLIARSTGYVGYMLGRRSLCTSRYPAFYQPSSKLKNITEGIRIVEKKSKNQREVLCVWYMLREVGPGREQEGIPAAQSRKPRVTLSSRCERRRMALIRQNAAGCPVCPALASPSRGTDRRLETGDWSRANEDVTIISVRMISASSWSVVLDSLSCSFLFVHTCPHKKKKSLTLSPLVTSCYEITYPDPR</sequence>
<evidence type="ECO:0000313" key="3">
    <source>
        <dbReference type="Proteomes" id="UP000826195"/>
    </source>
</evidence>
<protein>
    <submittedName>
        <fullName evidence="2">Uncharacterized protein</fullName>
    </submittedName>
</protein>
<name>A0AAV7J932_COTGL</name>
<dbReference type="EMBL" id="JAHXZJ010000001">
    <property type="protein sequence ID" value="KAH0569006.1"/>
    <property type="molecule type" value="Genomic_DNA"/>
</dbReference>
<dbReference type="Proteomes" id="UP000826195">
    <property type="component" value="Unassembled WGS sequence"/>
</dbReference>
<dbReference type="AlphaFoldDB" id="A0AAV7J932"/>